<dbReference type="OrthoDB" id="9805604at2"/>
<keyword evidence="5" id="KW-1185">Reference proteome</keyword>
<dbReference type="GO" id="GO:0016758">
    <property type="term" value="F:hexosyltransferase activity"/>
    <property type="evidence" value="ECO:0007669"/>
    <property type="project" value="InterPro"/>
</dbReference>
<dbReference type="Pfam" id="PF04101">
    <property type="entry name" value="Glyco_tran_28_C"/>
    <property type="match status" value="1"/>
</dbReference>
<name>F6DNQ0_DESRL</name>
<dbReference type="PANTHER" id="PTHR21015:SF22">
    <property type="entry name" value="GLYCOSYLTRANSFERASE"/>
    <property type="match status" value="1"/>
</dbReference>
<dbReference type="PANTHER" id="PTHR21015">
    <property type="entry name" value="UDP-N-ACETYLGLUCOSAMINE--N-ACETYLMURAMYL-(PENTAPEPTIDE) PYROPHOSPHORYL-UNDECAPRENOL N-ACETYLGLUCOSAMINE TRANSFERASE 1"/>
    <property type="match status" value="1"/>
</dbReference>
<dbReference type="NCBIfam" id="TIGR03590">
    <property type="entry name" value="PseG"/>
    <property type="match status" value="1"/>
</dbReference>
<sequence length="365" mass="41357">MKILIRTDSSYQIGSGHVMRCLTLAEALREEGNDVCFISRDLPGNLNDFIKEKGFKVYRLPYAKEQSKDLIKITRHSHWLGVHWKVDAQQTIEILSKEGLDIDWIVIDHYSLDKLYEINLRPFVKKIMIIDDLADRPHECDMLLDQNYYKNMSNRYKGLIPDNCITLLGPKYALLRPEFVRARRKLKNRSGVVNKILVFLGGTDPTNQTMKVLNAISKLNLNHIQVDVIVGQSNPHSQQIRKFCKLAPNFIFHTQVNNMAELMANSDLAIGAGGSTTLERCFLGLPTIALIVADNQAATTNAVAEAGALINLGWSKNITAEKIALEIKNIIAKPTLLRQMSQSSIWLMSSSDLMWNENLMRYMGE</sequence>
<proteinExistence type="predicted"/>
<dbReference type="STRING" id="696281.Desru_1220"/>
<dbReference type="AlphaFoldDB" id="F6DNQ0"/>
<dbReference type="RefSeq" id="WP_013841266.1">
    <property type="nucleotide sequence ID" value="NC_015589.1"/>
</dbReference>
<feature type="binding site" evidence="2">
    <location>
        <position position="176"/>
    </location>
    <ligand>
        <name>substrate</name>
    </ligand>
</feature>
<reference evidence="5" key="1">
    <citation type="submission" date="2011-05" db="EMBL/GenBank/DDBJ databases">
        <title>Complete sequence of Desulfotomaculum ruminis DSM 2154.</title>
        <authorList>
            <person name="Lucas S."/>
            <person name="Copeland A."/>
            <person name="Lapidus A."/>
            <person name="Cheng J.-F."/>
            <person name="Goodwin L."/>
            <person name="Pitluck S."/>
            <person name="Lu M."/>
            <person name="Detter J.C."/>
            <person name="Han C."/>
            <person name="Tapia R."/>
            <person name="Land M."/>
            <person name="Hauser L."/>
            <person name="Kyrpides N."/>
            <person name="Ivanova N."/>
            <person name="Mikhailova N."/>
            <person name="Pagani I."/>
            <person name="Stams A.J.M."/>
            <person name="Plugge C.M."/>
            <person name="Muyzer G."/>
            <person name="Kuever J."/>
            <person name="Parshina S.N."/>
            <person name="Ivanova A.E."/>
            <person name="Nazina T.N."/>
            <person name="Brambilla E."/>
            <person name="Spring S."/>
            <person name="Klenk H.-P."/>
            <person name="Woyke T."/>
        </authorList>
    </citation>
    <scope>NUCLEOTIDE SEQUENCE [LARGE SCALE GENOMIC DNA]</scope>
    <source>
        <strain evidence="5">ATCC 23193 / DSM 2154 / NCIB 8452 / DL</strain>
    </source>
</reference>
<dbReference type="EMBL" id="CP002780">
    <property type="protein sequence ID" value="AEG59495.1"/>
    <property type="molecule type" value="Genomic_DNA"/>
</dbReference>
<organism evidence="4 5">
    <name type="scientific">Desulforamulus ruminis (strain ATCC 23193 / DSM 2154 / NCIMB 8452 / DL)</name>
    <name type="common">Desulfotomaculum ruminis</name>
    <dbReference type="NCBI Taxonomy" id="696281"/>
    <lineage>
        <taxon>Bacteria</taxon>
        <taxon>Bacillati</taxon>
        <taxon>Bacillota</taxon>
        <taxon>Clostridia</taxon>
        <taxon>Eubacteriales</taxon>
        <taxon>Peptococcaceae</taxon>
        <taxon>Desulforamulus</taxon>
    </lineage>
</organism>
<gene>
    <name evidence="4" type="ordered locus">Desru_1220</name>
</gene>
<feature type="active site" description="Proton acceptor" evidence="1">
    <location>
        <position position="17"/>
    </location>
</feature>
<dbReference type="KEGG" id="dru:Desru_1220"/>
<accession>F6DNQ0</accession>
<dbReference type="InterPro" id="IPR020023">
    <property type="entry name" value="PseG"/>
</dbReference>
<dbReference type="Gene3D" id="3.40.50.2000">
    <property type="entry name" value="Glycogen Phosphorylase B"/>
    <property type="match status" value="1"/>
</dbReference>
<evidence type="ECO:0000256" key="2">
    <source>
        <dbReference type="PIRSR" id="PIRSR620023-2"/>
    </source>
</evidence>
<dbReference type="SUPFAM" id="SSF53756">
    <property type="entry name" value="UDP-Glycosyltransferase/glycogen phosphorylase"/>
    <property type="match status" value="1"/>
</dbReference>
<evidence type="ECO:0000259" key="3">
    <source>
        <dbReference type="Pfam" id="PF04101"/>
    </source>
</evidence>
<protein>
    <submittedName>
        <fullName evidence="4">Pseudaminic acid biosynthesis-associated protein PseG</fullName>
    </submittedName>
</protein>
<feature type="binding site" evidence="2">
    <location>
        <position position="279"/>
    </location>
    <ligand>
        <name>substrate</name>
    </ligand>
</feature>
<dbReference type="HOGENOM" id="CLU_023406_0_0_9"/>
<dbReference type="InterPro" id="IPR007235">
    <property type="entry name" value="Glyco_trans_28_C"/>
</dbReference>
<dbReference type="Gene3D" id="3.40.50.11190">
    <property type="match status" value="1"/>
</dbReference>
<evidence type="ECO:0000313" key="4">
    <source>
        <dbReference type="EMBL" id="AEG59495.1"/>
    </source>
</evidence>
<dbReference type="Proteomes" id="UP000009234">
    <property type="component" value="Chromosome"/>
</dbReference>
<reference evidence="4 5" key="2">
    <citation type="journal article" date="2012" name="Stand. Genomic Sci.">
        <title>Complete genome sequence of the sulfate-reducing firmicute Desulfotomaculum ruminis type strain (DL(T)).</title>
        <authorList>
            <person name="Spring S."/>
            <person name="Visser M."/>
            <person name="Lu M."/>
            <person name="Copeland A."/>
            <person name="Lapidus A."/>
            <person name="Lucas S."/>
            <person name="Cheng J.F."/>
            <person name="Han C."/>
            <person name="Tapia R."/>
            <person name="Goodwin L.A."/>
            <person name="Pitluck S."/>
            <person name="Ivanova N."/>
            <person name="Land M."/>
            <person name="Hauser L."/>
            <person name="Larimer F."/>
            <person name="Rohde M."/>
            <person name="Goker M."/>
            <person name="Detter J.C."/>
            <person name="Kyrpides N.C."/>
            <person name="Woyke T."/>
            <person name="Schaap P.J."/>
            <person name="Plugge C.M."/>
            <person name="Muyzer G."/>
            <person name="Kuever J."/>
            <person name="Pereira I.A."/>
            <person name="Parshina S.N."/>
            <person name="Bernier-Latmani R."/>
            <person name="Stams A.J."/>
            <person name="Klenk H.P."/>
        </authorList>
    </citation>
    <scope>NUCLEOTIDE SEQUENCE [LARGE SCALE GENOMIC DNA]</scope>
    <source>
        <strain evidence="5">ATCC 23193 / DSM 2154 / NCIB 8452 / DL</strain>
    </source>
</reference>
<dbReference type="eggNOG" id="COG3980">
    <property type="taxonomic scope" value="Bacteria"/>
</dbReference>
<evidence type="ECO:0000313" key="5">
    <source>
        <dbReference type="Proteomes" id="UP000009234"/>
    </source>
</evidence>
<evidence type="ECO:0000256" key="1">
    <source>
        <dbReference type="PIRSR" id="PIRSR620023-1"/>
    </source>
</evidence>
<feature type="domain" description="Glycosyl transferase family 28 C-terminal" evidence="3">
    <location>
        <begin position="197"/>
        <end position="343"/>
    </location>
</feature>